<dbReference type="RefSeq" id="WP_329779910.1">
    <property type="nucleotide sequence ID" value="NZ_JAYJJU010000007.1"/>
</dbReference>
<organism evidence="1 2">
    <name type="scientific">[Mycobacterium] nativiensis</name>
    <dbReference type="NCBI Taxonomy" id="2855503"/>
    <lineage>
        <taxon>Bacteria</taxon>
        <taxon>Bacillati</taxon>
        <taxon>Actinomycetota</taxon>
        <taxon>Actinomycetes</taxon>
        <taxon>Mycobacteriales</taxon>
        <taxon>Mycobacteriaceae</taxon>
        <taxon>Mycolicibacter</taxon>
    </lineage>
</organism>
<proteinExistence type="predicted"/>
<gene>
    <name evidence="1" type="ORF">KV113_09300</name>
</gene>
<name>A0ABU5XVJ2_9MYCO</name>
<evidence type="ECO:0008006" key="3">
    <source>
        <dbReference type="Google" id="ProtNLM"/>
    </source>
</evidence>
<comment type="caution">
    <text evidence="1">The sequence shown here is derived from an EMBL/GenBank/DDBJ whole genome shotgun (WGS) entry which is preliminary data.</text>
</comment>
<dbReference type="Proteomes" id="UP001298593">
    <property type="component" value="Unassembled WGS sequence"/>
</dbReference>
<evidence type="ECO:0000313" key="2">
    <source>
        <dbReference type="Proteomes" id="UP001298593"/>
    </source>
</evidence>
<accession>A0ABU5XVJ2</accession>
<evidence type="ECO:0000313" key="1">
    <source>
        <dbReference type="EMBL" id="MEB3031752.1"/>
    </source>
</evidence>
<sequence>MVAIQQTRTFNITESKAKLNALVTDAERGLVTHIVTGGRVVAHLVPGNARIIDDDPTLETMLQAVLERSAAEAGRLNATDGRFTRLDDSLGRVLAWCWRTDPEVFTKTLKLYLELLGNRVEGKVRLGDLRPALDRALAVRLDTSETASAISYADGRWQE</sequence>
<dbReference type="EMBL" id="JAYJJU010000007">
    <property type="protein sequence ID" value="MEB3031752.1"/>
    <property type="molecule type" value="Genomic_DNA"/>
</dbReference>
<protein>
    <recommendedName>
        <fullName evidence="3">Antitoxin</fullName>
    </recommendedName>
</protein>
<reference evidence="1 2" key="1">
    <citation type="submission" date="2023-12" db="EMBL/GenBank/DDBJ databases">
        <title>Description of new species of Mycobacterium terrae complex isolated from sewage at the Sao Paulo Zoological Park Foundation in Brazil.</title>
        <authorList>
            <person name="Romagnoli C.L."/>
            <person name="Conceicao E.C."/>
            <person name="Machado E."/>
            <person name="Barreto L.B.P.F."/>
            <person name="Sharma A."/>
            <person name="Silva N.M."/>
            <person name="Marques L.E."/>
            <person name="Juliana M.A."/>
            <person name="Lourenco M.C.S."/>
            <person name="Digiampietri L.A."/>
            <person name="Suffys P.N."/>
            <person name="Viana-Niero C."/>
        </authorList>
    </citation>
    <scope>NUCLEOTIDE SEQUENCE [LARGE SCALE GENOMIC DNA]</scope>
    <source>
        <strain evidence="1 2">MYC340</strain>
    </source>
</reference>
<keyword evidence="2" id="KW-1185">Reference proteome</keyword>